<feature type="domain" description="GST C-terminal" evidence="4">
    <location>
        <begin position="141"/>
        <end position="265"/>
    </location>
</feature>
<protein>
    <submittedName>
        <fullName evidence="5">Glutathione S-transferase A (GST-A) (GST class-theta)</fullName>
    </submittedName>
</protein>
<dbReference type="PROSITE" id="PS50404">
    <property type="entry name" value="GST_NTER"/>
    <property type="match status" value="1"/>
</dbReference>
<reference evidence="5 6" key="1">
    <citation type="submission" date="2024-02" db="EMBL/GenBank/DDBJ databases">
        <authorList>
            <person name="Chen Y."/>
            <person name="Shah S."/>
            <person name="Dougan E. K."/>
            <person name="Thang M."/>
            <person name="Chan C."/>
        </authorList>
    </citation>
    <scope>NUCLEOTIDE SEQUENCE [LARGE SCALE GENOMIC DNA]</scope>
</reference>
<dbReference type="InterPro" id="IPR004045">
    <property type="entry name" value="Glutathione_S-Trfase_N"/>
</dbReference>
<feature type="region of interest" description="Disordered" evidence="2">
    <location>
        <begin position="1"/>
        <end position="45"/>
    </location>
</feature>
<comment type="caution">
    <text evidence="5">The sequence shown here is derived from an EMBL/GenBank/DDBJ whole genome shotgun (WGS) entry which is preliminary data.</text>
</comment>
<evidence type="ECO:0000259" key="4">
    <source>
        <dbReference type="PROSITE" id="PS50405"/>
    </source>
</evidence>
<dbReference type="Proteomes" id="UP001642464">
    <property type="component" value="Unassembled WGS sequence"/>
</dbReference>
<dbReference type="Gene3D" id="3.40.30.10">
    <property type="entry name" value="Glutaredoxin"/>
    <property type="match status" value="1"/>
</dbReference>
<evidence type="ECO:0000256" key="1">
    <source>
        <dbReference type="ARBA" id="ARBA00007409"/>
    </source>
</evidence>
<dbReference type="PANTHER" id="PTHR44051">
    <property type="entry name" value="GLUTATHIONE S-TRANSFERASE-RELATED"/>
    <property type="match status" value="1"/>
</dbReference>
<dbReference type="Pfam" id="PF13409">
    <property type="entry name" value="GST_N_2"/>
    <property type="match status" value="1"/>
</dbReference>
<dbReference type="InterPro" id="IPR004046">
    <property type="entry name" value="GST_C"/>
</dbReference>
<dbReference type="InterPro" id="IPR036249">
    <property type="entry name" value="Thioredoxin-like_sf"/>
</dbReference>
<feature type="domain" description="GST N-terminal" evidence="3">
    <location>
        <begin position="54"/>
        <end position="135"/>
    </location>
</feature>
<evidence type="ECO:0000313" key="6">
    <source>
        <dbReference type="Proteomes" id="UP001642464"/>
    </source>
</evidence>
<feature type="compositionally biased region" description="Acidic residues" evidence="2">
    <location>
        <begin position="21"/>
        <end position="43"/>
    </location>
</feature>
<organism evidence="5 6">
    <name type="scientific">Durusdinium trenchii</name>
    <dbReference type="NCBI Taxonomy" id="1381693"/>
    <lineage>
        <taxon>Eukaryota</taxon>
        <taxon>Sar</taxon>
        <taxon>Alveolata</taxon>
        <taxon>Dinophyceae</taxon>
        <taxon>Suessiales</taxon>
        <taxon>Symbiodiniaceae</taxon>
        <taxon>Durusdinium</taxon>
    </lineage>
</organism>
<dbReference type="Gene3D" id="1.20.1050.10">
    <property type="match status" value="1"/>
</dbReference>
<dbReference type="SUPFAM" id="SSF47616">
    <property type="entry name" value="GST C-terminal domain-like"/>
    <property type="match status" value="1"/>
</dbReference>
<feature type="non-terminal residue" evidence="5">
    <location>
        <position position="265"/>
    </location>
</feature>
<comment type="similarity">
    <text evidence="1">Belongs to the GST superfamily.</text>
</comment>
<dbReference type="SFLD" id="SFLDS00019">
    <property type="entry name" value="Glutathione_Transferase_(cytos"/>
    <property type="match status" value="1"/>
</dbReference>
<evidence type="ECO:0000313" key="5">
    <source>
        <dbReference type="EMBL" id="CAK9053732.1"/>
    </source>
</evidence>
<gene>
    <name evidence="5" type="ORF">SCF082_LOCUS29247</name>
</gene>
<dbReference type="PROSITE" id="PS50405">
    <property type="entry name" value="GST_CTER"/>
    <property type="match status" value="1"/>
</dbReference>
<name>A0ABP0MSS4_9DINO</name>
<evidence type="ECO:0000256" key="2">
    <source>
        <dbReference type="SAM" id="MobiDB-lite"/>
    </source>
</evidence>
<dbReference type="Pfam" id="PF00043">
    <property type="entry name" value="GST_C"/>
    <property type="match status" value="1"/>
</dbReference>
<sequence length="265" mass="30060">MGDRPGQLLQEQQAPQPRDGAEEEAAEAEEEASESESSEDEIDLSGAATDDASCARTLYWGSGSPPAWRARLCLETKQIPYRSVMLSFEKKQHKTPQILSLNPRGMVPIFVDSDTVLYESLGIIQYIEMEIESEVSLLPKNKRLRARALVRMNEANNVSAVVGEVVYYLRRTPQVQINEDYLRVKREALYKEIALWESYLDAGDYLAGDSISLADISFFPTIAYTVRLGFDLSSFPRLKSYYNRMLQTRGVQHSWPPHWKKTEGA</sequence>
<evidence type="ECO:0000259" key="3">
    <source>
        <dbReference type="PROSITE" id="PS50404"/>
    </source>
</evidence>
<dbReference type="SUPFAM" id="SSF52833">
    <property type="entry name" value="Thioredoxin-like"/>
    <property type="match status" value="1"/>
</dbReference>
<dbReference type="InterPro" id="IPR040079">
    <property type="entry name" value="Glutathione_S-Trfase"/>
</dbReference>
<proteinExistence type="inferred from homology"/>
<accession>A0ABP0MSS4</accession>
<dbReference type="EMBL" id="CAXAMM010023504">
    <property type="protein sequence ID" value="CAK9053732.1"/>
    <property type="molecule type" value="Genomic_DNA"/>
</dbReference>
<dbReference type="PANTHER" id="PTHR44051:SF8">
    <property type="entry name" value="GLUTATHIONE S-TRANSFERASE GSTA"/>
    <property type="match status" value="1"/>
</dbReference>
<dbReference type="CDD" id="cd00570">
    <property type="entry name" value="GST_N_family"/>
    <property type="match status" value="1"/>
</dbReference>
<dbReference type="InterPro" id="IPR010987">
    <property type="entry name" value="Glutathione-S-Trfase_C-like"/>
</dbReference>
<dbReference type="InterPro" id="IPR036282">
    <property type="entry name" value="Glutathione-S-Trfase_C_sf"/>
</dbReference>
<keyword evidence="6" id="KW-1185">Reference proteome</keyword>
<dbReference type="SFLD" id="SFLDG00358">
    <property type="entry name" value="Main_(cytGST)"/>
    <property type="match status" value="1"/>
</dbReference>